<reference evidence="4 5" key="1">
    <citation type="submission" date="2017-07" db="EMBL/GenBank/DDBJ databases">
        <title>Flavobacterium cyanobacteriorum sp. nov., isolated from cyanobacterial aggregates in a eutrophic lake.</title>
        <authorList>
            <person name="Cai H."/>
        </authorList>
    </citation>
    <scope>NUCLEOTIDE SEQUENCE [LARGE SCALE GENOMIC DNA]</scope>
    <source>
        <strain evidence="4 5">TH021</strain>
    </source>
</reference>
<dbReference type="EMBL" id="NOXV01000156">
    <property type="protein sequence ID" value="OYQ44373.1"/>
    <property type="molecule type" value="Genomic_DNA"/>
</dbReference>
<dbReference type="InterPro" id="IPR036390">
    <property type="entry name" value="WH_DNA-bd_sf"/>
</dbReference>
<evidence type="ECO:0000256" key="1">
    <source>
        <dbReference type="ARBA" id="ARBA00023015"/>
    </source>
</evidence>
<evidence type="ECO:0000313" key="5">
    <source>
        <dbReference type="Proteomes" id="UP000216605"/>
    </source>
</evidence>
<name>A0A255ZS92_9FLAO</name>
<gene>
    <name evidence="4" type="ORF">CHU92_02505</name>
</gene>
<feature type="domain" description="HTH deoR-type" evidence="3">
    <location>
        <begin position="3"/>
        <end position="58"/>
    </location>
</feature>
<keyword evidence="5" id="KW-1185">Reference proteome</keyword>
<organism evidence="4 5">
    <name type="scientific">Flavobacterium cyanobacteriorum</name>
    <dbReference type="NCBI Taxonomy" id="2022802"/>
    <lineage>
        <taxon>Bacteria</taxon>
        <taxon>Pseudomonadati</taxon>
        <taxon>Bacteroidota</taxon>
        <taxon>Flavobacteriia</taxon>
        <taxon>Flavobacteriales</taxon>
        <taxon>Flavobacteriaceae</taxon>
        <taxon>Flavobacterium</taxon>
    </lineage>
</organism>
<comment type="caution">
    <text evidence="4">The sequence shown here is derived from an EMBL/GenBank/DDBJ whole genome shotgun (WGS) entry which is preliminary data.</text>
</comment>
<evidence type="ECO:0000256" key="2">
    <source>
        <dbReference type="ARBA" id="ARBA00023163"/>
    </source>
</evidence>
<dbReference type="RefSeq" id="WP_094412275.1">
    <property type="nucleotide sequence ID" value="NZ_NOXV01000156.1"/>
</dbReference>
<evidence type="ECO:0000259" key="3">
    <source>
        <dbReference type="PROSITE" id="PS51000"/>
    </source>
</evidence>
<dbReference type="InterPro" id="IPR028349">
    <property type="entry name" value="PafC-like"/>
</dbReference>
<dbReference type="SMART" id="SM00420">
    <property type="entry name" value="HTH_DEOR"/>
    <property type="match status" value="1"/>
</dbReference>
<dbReference type="InterPro" id="IPR057727">
    <property type="entry name" value="WCX_dom"/>
</dbReference>
<dbReference type="Pfam" id="PF13280">
    <property type="entry name" value="WYL"/>
    <property type="match status" value="1"/>
</dbReference>
<accession>A0A255ZS92</accession>
<dbReference type="Pfam" id="PF08279">
    <property type="entry name" value="HTH_11"/>
    <property type="match status" value="1"/>
</dbReference>
<dbReference type="PANTHER" id="PTHR34580">
    <property type="match status" value="1"/>
</dbReference>
<proteinExistence type="predicted"/>
<dbReference type="PIRSF" id="PIRSF016838">
    <property type="entry name" value="PafC"/>
    <property type="match status" value="1"/>
</dbReference>
<dbReference type="GO" id="GO:0003700">
    <property type="term" value="F:DNA-binding transcription factor activity"/>
    <property type="evidence" value="ECO:0007669"/>
    <property type="project" value="InterPro"/>
</dbReference>
<dbReference type="OrthoDB" id="9815009at2"/>
<dbReference type="InterPro" id="IPR051534">
    <property type="entry name" value="CBASS_pafABC_assoc_protein"/>
</dbReference>
<dbReference type="InterPro" id="IPR013196">
    <property type="entry name" value="HTH_11"/>
</dbReference>
<dbReference type="InterPro" id="IPR001034">
    <property type="entry name" value="DeoR_HTH"/>
</dbReference>
<dbReference type="PANTHER" id="PTHR34580:SF3">
    <property type="entry name" value="PROTEIN PAFB"/>
    <property type="match status" value="1"/>
</dbReference>
<dbReference type="Gene3D" id="1.10.10.10">
    <property type="entry name" value="Winged helix-like DNA-binding domain superfamily/Winged helix DNA-binding domain"/>
    <property type="match status" value="1"/>
</dbReference>
<dbReference type="PROSITE" id="PS51000">
    <property type="entry name" value="HTH_DEOR_2"/>
    <property type="match status" value="1"/>
</dbReference>
<dbReference type="AlphaFoldDB" id="A0A255ZS92"/>
<dbReference type="SUPFAM" id="SSF46785">
    <property type="entry name" value="Winged helix' DNA-binding domain"/>
    <property type="match status" value="1"/>
</dbReference>
<dbReference type="Pfam" id="PF25583">
    <property type="entry name" value="WCX"/>
    <property type="match status" value="1"/>
</dbReference>
<protein>
    <submittedName>
        <fullName evidence="4">Transcriptional regulator</fullName>
    </submittedName>
</protein>
<dbReference type="InterPro" id="IPR026881">
    <property type="entry name" value="WYL_dom"/>
</dbReference>
<dbReference type="PROSITE" id="PS52050">
    <property type="entry name" value="WYL"/>
    <property type="match status" value="1"/>
</dbReference>
<keyword evidence="1" id="KW-0805">Transcription regulation</keyword>
<keyword evidence="2" id="KW-0804">Transcription</keyword>
<dbReference type="InterPro" id="IPR036388">
    <property type="entry name" value="WH-like_DNA-bd_sf"/>
</dbReference>
<sequence>MNRFDRITAILIQLQSKKIVKAQDLADRFGISLRTVYRDIRTLEEAGVPLYGEAGVGYSLVEGYRLPPVMFTKEEAMAFVTAEKLMAQFTDDMLRQNFTSAMFKVKAVLRGSEKDLVENLEENIIVFEKKRNNTPPPNSLDVLLKATAEKKVVKLLYKSFGNDHASERFVEPLGIFHEHDNWYTIAWCHIREDYRQFRADRIVSVHLTDLPQQERASLKEYYNLKKQAKASFTMQKAVIKVDKHVALYMQDRKHYFGFVSETEKDDCIEMTFLTESPEDGLARWLLSFGDYIQIVEPQALKDRIIYLLEKSLEKIAGTKNLLT</sequence>
<evidence type="ECO:0000313" key="4">
    <source>
        <dbReference type="EMBL" id="OYQ44373.1"/>
    </source>
</evidence>
<dbReference type="Proteomes" id="UP000216605">
    <property type="component" value="Unassembled WGS sequence"/>
</dbReference>